<dbReference type="Proteomes" id="UP000056905">
    <property type="component" value="Chromosome"/>
</dbReference>
<dbReference type="InterPro" id="IPR000390">
    <property type="entry name" value="Small_drug/metabolite_transptr"/>
</dbReference>
<keyword evidence="8" id="KW-1185">Reference proteome</keyword>
<evidence type="ECO:0000313" key="8">
    <source>
        <dbReference type="Proteomes" id="UP000056905"/>
    </source>
</evidence>
<dbReference type="STRING" id="69395.AQ619_17105"/>
<accession>A0A0P0P318</accession>
<name>A0A0P0P318_9CAUL</name>
<organism evidence="7 8">
    <name type="scientific">Caulobacter henricii</name>
    <dbReference type="NCBI Taxonomy" id="69395"/>
    <lineage>
        <taxon>Bacteria</taxon>
        <taxon>Pseudomonadati</taxon>
        <taxon>Pseudomonadota</taxon>
        <taxon>Alphaproteobacteria</taxon>
        <taxon>Caulobacterales</taxon>
        <taxon>Caulobacteraceae</taxon>
        <taxon>Caulobacter</taxon>
    </lineage>
</organism>
<keyword evidence="5 6" id="KW-0472">Membrane</keyword>
<dbReference type="KEGG" id="chq:AQ619_17105"/>
<feature type="transmembrane region" description="Helical" evidence="6">
    <location>
        <begin position="100"/>
        <end position="117"/>
    </location>
</feature>
<evidence type="ECO:0000256" key="2">
    <source>
        <dbReference type="ARBA" id="ARBA00022475"/>
    </source>
</evidence>
<protein>
    <recommendedName>
        <fullName evidence="9">EamA domain-containing protein</fullName>
    </recommendedName>
</protein>
<feature type="transmembrane region" description="Helical" evidence="6">
    <location>
        <begin position="75"/>
        <end position="94"/>
    </location>
</feature>
<dbReference type="InterPro" id="IPR037185">
    <property type="entry name" value="EmrE-like"/>
</dbReference>
<evidence type="ECO:0000313" key="7">
    <source>
        <dbReference type="EMBL" id="ALL14943.1"/>
    </source>
</evidence>
<evidence type="ECO:0000256" key="1">
    <source>
        <dbReference type="ARBA" id="ARBA00004651"/>
    </source>
</evidence>
<evidence type="ECO:0000256" key="5">
    <source>
        <dbReference type="ARBA" id="ARBA00023136"/>
    </source>
</evidence>
<dbReference type="OrthoDB" id="7210375at2"/>
<keyword evidence="2" id="KW-1003">Cell membrane</keyword>
<dbReference type="SUPFAM" id="SSF103481">
    <property type="entry name" value="Multidrug resistance efflux transporter EmrE"/>
    <property type="match status" value="1"/>
</dbReference>
<dbReference type="GO" id="GO:0005886">
    <property type="term" value="C:plasma membrane"/>
    <property type="evidence" value="ECO:0007669"/>
    <property type="project" value="UniProtKB-SubCell"/>
</dbReference>
<dbReference type="GO" id="GO:0022857">
    <property type="term" value="F:transmembrane transporter activity"/>
    <property type="evidence" value="ECO:0007669"/>
    <property type="project" value="InterPro"/>
</dbReference>
<dbReference type="PANTHER" id="PTHR30561">
    <property type="entry name" value="SMR FAMILY PROTON-DEPENDENT DRUG EFFLUX TRANSPORTER SUGE"/>
    <property type="match status" value="1"/>
</dbReference>
<keyword evidence="3 6" id="KW-0812">Transmembrane</keyword>
<evidence type="ECO:0000256" key="6">
    <source>
        <dbReference type="SAM" id="Phobius"/>
    </source>
</evidence>
<reference evidence="7 8" key="1">
    <citation type="submission" date="2015-10" db="EMBL/GenBank/DDBJ databases">
        <title>Conservation of the essential genome among Caulobacter and Brevundimonas species.</title>
        <authorList>
            <person name="Scott D."/>
            <person name="Ely B."/>
        </authorList>
    </citation>
    <scope>NUCLEOTIDE SEQUENCE [LARGE SCALE GENOMIC DNA]</scope>
    <source>
        <strain evidence="7 8">CB4</strain>
    </source>
</reference>
<gene>
    <name evidence="7" type="ORF">AQ619_17105</name>
</gene>
<proteinExistence type="predicted"/>
<comment type="subcellular location">
    <subcellularLocation>
        <location evidence="1">Cell membrane</location>
        <topology evidence="1">Multi-pass membrane protein</topology>
    </subcellularLocation>
</comment>
<evidence type="ECO:0000256" key="3">
    <source>
        <dbReference type="ARBA" id="ARBA00022692"/>
    </source>
</evidence>
<evidence type="ECO:0008006" key="9">
    <source>
        <dbReference type="Google" id="ProtNLM"/>
    </source>
</evidence>
<dbReference type="PANTHER" id="PTHR30561:SF9">
    <property type="entry name" value="4-AMINO-4-DEOXY-L-ARABINOSE-PHOSPHOUNDECAPRENOL FLIPPASE SUBUNIT ARNF-RELATED"/>
    <property type="match status" value="1"/>
</dbReference>
<sequence length="120" mass="13150">MTLSLKDFILCLAFSVTLPIGQILFKVAANHSRSITGGVIAKVVLNPPLIGAFAWYGLTALFWFYILTRIPLSTAYPFSILGSALVPLLAWALFREQVTLQAVAGFAVMLLGFFMIVRAR</sequence>
<dbReference type="RefSeq" id="WP_062150518.1">
    <property type="nucleotide sequence ID" value="NZ_CP013002.1"/>
</dbReference>
<dbReference type="EMBL" id="CP013002">
    <property type="protein sequence ID" value="ALL14943.1"/>
    <property type="molecule type" value="Genomic_DNA"/>
</dbReference>
<feature type="transmembrane region" description="Helical" evidence="6">
    <location>
        <begin position="49"/>
        <end position="68"/>
    </location>
</feature>
<dbReference type="Gene3D" id="1.10.3730.20">
    <property type="match status" value="1"/>
</dbReference>
<keyword evidence="4 6" id="KW-1133">Transmembrane helix</keyword>
<dbReference type="AlphaFoldDB" id="A0A0P0P318"/>
<evidence type="ECO:0000256" key="4">
    <source>
        <dbReference type="ARBA" id="ARBA00022989"/>
    </source>
</evidence>